<dbReference type="RefSeq" id="WP_090764670.1">
    <property type="nucleotide sequence ID" value="NZ_FNFB01000007.1"/>
</dbReference>
<evidence type="ECO:0008006" key="4">
    <source>
        <dbReference type="Google" id="ProtNLM"/>
    </source>
</evidence>
<gene>
    <name evidence="2" type="ORF">SAMN05421874_107288</name>
</gene>
<proteinExistence type="predicted"/>
<evidence type="ECO:0000313" key="3">
    <source>
        <dbReference type="Proteomes" id="UP000198683"/>
    </source>
</evidence>
<evidence type="ECO:0000256" key="1">
    <source>
        <dbReference type="SAM" id="SignalP"/>
    </source>
</evidence>
<feature type="chain" id="PRO_5011432731" description="Spore-associated protein A" evidence="1">
    <location>
        <begin position="31"/>
        <end position="137"/>
    </location>
</feature>
<evidence type="ECO:0000313" key="2">
    <source>
        <dbReference type="EMBL" id="SDK42806.1"/>
    </source>
</evidence>
<keyword evidence="1" id="KW-0732">Signal</keyword>
<dbReference type="Proteomes" id="UP000198683">
    <property type="component" value="Unassembled WGS sequence"/>
</dbReference>
<dbReference type="AlphaFoldDB" id="A0A1G9BTR0"/>
<protein>
    <recommendedName>
        <fullName evidence="4">Spore-associated protein A</fullName>
    </recommendedName>
</protein>
<dbReference type="STRING" id="683260.SAMN05421874_107288"/>
<organism evidence="2 3">
    <name type="scientific">Nonomuraea maritima</name>
    <dbReference type="NCBI Taxonomy" id="683260"/>
    <lineage>
        <taxon>Bacteria</taxon>
        <taxon>Bacillati</taxon>
        <taxon>Actinomycetota</taxon>
        <taxon>Actinomycetes</taxon>
        <taxon>Streptosporangiales</taxon>
        <taxon>Streptosporangiaceae</taxon>
        <taxon>Nonomuraea</taxon>
    </lineage>
</organism>
<name>A0A1G9BTR0_9ACTN</name>
<accession>A0A1G9BTR0</accession>
<reference evidence="2 3" key="1">
    <citation type="submission" date="2016-10" db="EMBL/GenBank/DDBJ databases">
        <authorList>
            <person name="de Groot N.N."/>
        </authorList>
    </citation>
    <scope>NUCLEOTIDE SEQUENCE [LARGE SCALE GENOMIC DNA]</scope>
    <source>
        <strain evidence="2 3">CGMCC 4.5681</strain>
    </source>
</reference>
<keyword evidence="3" id="KW-1185">Reference proteome</keyword>
<dbReference type="OrthoDB" id="1099523at2"/>
<sequence length="137" mass="13711">MTPFKKTAVGAAFAVTALAGALVTASPASAATYGNECGSGYAVVNSAPIGSTGTVYLTYSSATGRNCVVAKRNSAGSAVLVEAGLSIYPAGTHWAAYDGGYYTSYAGPIYLSAAGKCVDWMGRISGTEGGKRKTNCG</sequence>
<feature type="signal peptide" evidence="1">
    <location>
        <begin position="1"/>
        <end position="30"/>
    </location>
</feature>
<dbReference type="EMBL" id="FNFB01000007">
    <property type="protein sequence ID" value="SDK42806.1"/>
    <property type="molecule type" value="Genomic_DNA"/>
</dbReference>